<gene>
    <name evidence="8" type="ORF">SORBI_3002G055800</name>
</gene>
<feature type="region of interest" description="Disordered" evidence="6">
    <location>
        <begin position="1"/>
        <end position="43"/>
    </location>
</feature>
<reference evidence="8 9" key="1">
    <citation type="journal article" date="2009" name="Nature">
        <title>The Sorghum bicolor genome and the diversification of grasses.</title>
        <authorList>
            <person name="Paterson A.H."/>
            <person name="Bowers J.E."/>
            <person name="Bruggmann R."/>
            <person name="Dubchak I."/>
            <person name="Grimwood J."/>
            <person name="Gundlach H."/>
            <person name="Haberer G."/>
            <person name="Hellsten U."/>
            <person name="Mitros T."/>
            <person name="Poliakov A."/>
            <person name="Schmutz J."/>
            <person name="Spannagl M."/>
            <person name="Tang H."/>
            <person name="Wang X."/>
            <person name="Wicker T."/>
            <person name="Bharti A.K."/>
            <person name="Chapman J."/>
            <person name="Feltus F.A."/>
            <person name="Gowik U."/>
            <person name="Grigoriev I.V."/>
            <person name="Lyons E."/>
            <person name="Maher C.A."/>
            <person name="Martis M."/>
            <person name="Narechania A."/>
            <person name="Otillar R.P."/>
            <person name="Penning B.W."/>
            <person name="Salamov A.A."/>
            <person name="Wang Y."/>
            <person name="Zhang L."/>
            <person name="Carpita N.C."/>
            <person name="Freeling M."/>
            <person name="Gingle A.R."/>
            <person name="Hash C.T."/>
            <person name="Keller B."/>
            <person name="Klein P."/>
            <person name="Kresovich S."/>
            <person name="McCann M.C."/>
            <person name="Ming R."/>
            <person name="Peterson D.G."/>
            <person name="Mehboob-ur-Rahman"/>
            <person name="Ware D."/>
            <person name="Westhoff P."/>
            <person name="Mayer K.F."/>
            <person name="Messing J."/>
            <person name="Rokhsar D.S."/>
        </authorList>
    </citation>
    <scope>NUCLEOTIDE SEQUENCE [LARGE SCALE GENOMIC DNA]</scope>
    <source>
        <strain evidence="9">cv. BTx623</strain>
    </source>
</reference>
<proteinExistence type="predicted"/>
<dbReference type="EMBL" id="CM000761">
    <property type="protein sequence ID" value="KXG34542.1"/>
    <property type="molecule type" value="Genomic_DNA"/>
</dbReference>
<dbReference type="PROSITE" id="PS00518">
    <property type="entry name" value="ZF_RING_1"/>
    <property type="match status" value="1"/>
</dbReference>
<dbReference type="PANTHER" id="PTHR46293">
    <property type="entry name" value="E3 UBIQUITIN PROTEIN LIGASE DRIP1"/>
    <property type="match status" value="1"/>
</dbReference>
<dbReference type="InParanoid" id="A0A1B6Q9E2"/>
<evidence type="ECO:0000256" key="3">
    <source>
        <dbReference type="ARBA" id="ARBA00022833"/>
    </source>
</evidence>
<organism evidence="8 9">
    <name type="scientific">Sorghum bicolor</name>
    <name type="common">Sorghum</name>
    <name type="synonym">Sorghum vulgare</name>
    <dbReference type="NCBI Taxonomy" id="4558"/>
    <lineage>
        <taxon>Eukaryota</taxon>
        <taxon>Viridiplantae</taxon>
        <taxon>Streptophyta</taxon>
        <taxon>Embryophyta</taxon>
        <taxon>Tracheophyta</taxon>
        <taxon>Spermatophyta</taxon>
        <taxon>Magnoliopsida</taxon>
        <taxon>Liliopsida</taxon>
        <taxon>Poales</taxon>
        <taxon>Poaceae</taxon>
        <taxon>PACMAD clade</taxon>
        <taxon>Panicoideae</taxon>
        <taxon>Andropogonodae</taxon>
        <taxon>Andropogoneae</taxon>
        <taxon>Sorghinae</taxon>
        <taxon>Sorghum</taxon>
    </lineage>
</organism>
<evidence type="ECO:0000256" key="2">
    <source>
        <dbReference type="ARBA" id="ARBA00022771"/>
    </source>
</evidence>
<dbReference type="InterPro" id="IPR001841">
    <property type="entry name" value="Znf_RING"/>
</dbReference>
<dbReference type="OrthoDB" id="1305878at2759"/>
<evidence type="ECO:0000256" key="6">
    <source>
        <dbReference type="SAM" id="MobiDB-lite"/>
    </source>
</evidence>
<dbReference type="SMART" id="SM00184">
    <property type="entry name" value="RING"/>
    <property type="match status" value="1"/>
</dbReference>
<feature type="compositionally biased region" description="Basic and acidic residues" evidence="6">
    <location>
        <begin position="31"/>
        <end position="42"/>
    </location>
</feature>
<dbReference type="PANTHER" id="PTHR46293:SF7">
    <property type="entry name" value="E3 UBIQUITIN PROTEIN LIGASE DRIP2"/>
    <property type="match status" value="1"/>
</dbReference>
<dbReference type="AlphaFoldDB" id="A0A1B6Q9E2"/>
<evidence type="ECO:0000313" key="8">
    <source>
        <dbReference type="EMBL" id="KXG34542.1"/>
    </source>
</evidence>
<dbReference type="InterPro" id="IPR017907">
    <property type="entry name" value="Znf_RING_CS"/>
</dbReference>
<dbReference type="InterPro" id="IPR018957">
    <property type="entry name" value="Znf_C3HC4_RING-type"/>
</dbReference>
<feature type="domain" description="RING-type" evidence="7">
    <location>
        <begin position="64"/>
        <end position="104"/>
    </location>
</feature>
<reference evidence="9" key="2">
    <citation type="journal article" date="2018" name="Plant J.">
        <title>The Sorghum bicolor reference genome: improved assembly, gene annotations, a transcriptome atlas, and signatures of genome organization.</title>
        <authorList>
            <person name="McCormick R.F."/>
            <person name="Truong S.K."/>
            <person name="Sreedasyam A."/>
            <person name="Jenkins J."/>
            <person name="Shu S."/>
            <person name="Sims D."/>
            <person name="Kennedy M."/>
            <person name="Amirebrahimi M."/>
            <person name="Weers B.D."/>
            <person name="McKinley B."/>
            <person name="Mattison A."/>
            <person name="Morishige D.T."/>
            <person name="Grimwood J."/>
            <person name="Schmutz J."/>
            <person name="Mullet J.E."/>
        </authorList>
    </citation>
    <scope>NUCLEOTIDE SEQUENCE [LARGE SCALE GENOMIC DNA]</scope>
    <source>
        <strain evidence="9">cv. BTx623</strain>
    </source>
</reference>
<evidence type="ECO:0000256" key="4">
    <source>
        <dbReference type="PROSITE-ProRule" id="PRU00175"/>
    </source>
</evidence>
<dbReference type="GO" id="GO:0004842">
    <property type="term" value="F:ubiquitin-protein transferase activity"/>
    <property type="evidence" value="ECO:0007669"/>
    <property type="project" value="InterPro"/>
</dbReference>
<feature type="compositionally biased region" description="Polar residues" evidence="6">
    <location>
        <begin position="19"/>
        <end position="30"/>
    </location>
</feature>
<dbReference type="GO" id="GO:0008270">
    <property type="term" value="F:zinc ion binding"/>
    <property type="evidence" value="ECO:0007669"/>
    <property type="project" value="UniProtKB-KW"/>
</dbReference>
<keyword evidence="5" id="KW-0175">Coiled coil</keyword>
<dbReference type="Gramene" id="KXG34542">
    <property type="protein sequence ID" value="KXG34542"/>
    <property type="gene ID" value="SORBI_3002G055800"/>
</dbReference>
<dbReference type="Proteomes" id="UP000000768">
    <property type="component" value="Chromosome 2"/>
</dbReference>
<dbReference type="InterPro" id="IPR044807">
    <property type="entry name" value="DRIP1-like"/>
</dbReference>
<dbReference type="SUPFAM" id="SSF57850">
    <property type="entry name" value="RING/U-box"/>
    <property type="match status" value="1"/>
</dbReference>
<feature type="compositionally biased region" description="Polar residues" evidence="6">
    <location>
        <begin position="1"/>
        <end position="12"/>
    </location>
</feature>
<keyword evidence="2 4" id="KW-0863">Zinc-finger</keyword>
<protein>
    <recommendedName>
        <fullName evidence="7">RING-type domain-containing protein</fullName>
    </recommendedName>
</protein>
<dbReference type="STRING" id="4558.A0A1B6Q9E2"/>
<name>A0A1B6Q9E2_SORBI</name>
<keyword evidence="9" id="KW-1185">Reference proteome</keyword>
<feature type="compositionally biased region" description="Basic and acidic residues" evidence="6">
    <location>
        <begin position="174"/>
        <end position="195"/>
    </location>
</feature>
<keyword evidence="3" id="KW-0862">Zinc</keyword>
<accession>A0A1B6Q9E2</accession>
<dbReference type="Gene3D" id="3.30.40.10">
    <property type="entry name" value="Zinc/RING finger domain, C3HC4 (zinc finger)"/>
    <property type="match status" value="1"/>
</dbReference>
<sequence length="534" mass="59729">MLQGAQQASVPSTAGPRPNTANSATIPHSDQSPRDGAVREGCRGGTGAEESLVRASVVAPRVSCGICGGLLHDATAFTECLHAFCRKCIYDKVAKDNIECCPKCGIFLGNPLEKLRPDHSLQHIRSLIFPAKRRKVFTMKKRKERVSSESTLSSVVGITAEGSAALTPATSESKAQKDRPLVERDALSGTKGRDFDSACGLTEETGALVVWQASPILEEMVAHNQLDSKQGPESFRLPATSDIENQRQGPTAQMTNISFMVESSSSARPTVQDDENLRGDFLTLINENNARIMGRYDAHISKLKAENTKSIEELENERERTRVLEERLQQELENERTAAAERTRLLEKLQRELEHEREAAIERTRILEERLQRELGNERAAAAERTGLLEKKLQRVEHEREAAMERTRVLDKRLQRESEIAQTTASRNEALEKKIFKLQEELEHGRADNQALMSDILEKSEELATLKYYSNMLESEKTHLENQVDHLDKELKYTRKEHRRYVSKVLDAAKAIPNDLEPINSAALPGSRCTSGIC</sequence>
<feature type="coiled-coil region" evidence="5">
    <location>
        <begin position="300"/>
        <end position="497"/>
    </location>
</feature>
<feature type="region of interest" description="Disordered" evidence="6">
    <location>
        <begin position="166"/>
        <end position="195"/>
    </location>
</feature>
<dbReference type="InterPro" id="IPR013083">
    <property type="entry name" value="Znf_RING/FYVE/PHD"/>
</dbReference>
<dbReference type="Pfam" id="PF00097">
    <property type="entry name" value="zf-C3HC4"/>
    <property type="match status" value="1"/>
</dbReference>
<dbReference type="ExpressionAtlas" id="A0A1B6Q9E2">
    <property type="expression patterns" value="baseline and differential"/>
</dbReference>
<evidence type="ECO:0000256" key="1">
    <source>
        <dbReference type="ARBA" id="ARBA00022723"/>
    </source>
</evidence>
<evidence type="ECO:0000256" key="5">
    <source>
        <dbReference type="SAM" id="Coils"/>
    </source>
</evidence>
<evidence type="ECO:0000259" key="7">
    <source>
        <dbReference type="PROSITE" id="PS50089"/>
    </source>
</evidence>
<evidence type="ECO:0000313" key="9">
    <source>
        <dbReference type="Proteomes" id="UP000000768"/>
    </source>
</evidence>
<dbReference type="PROSITE" id="PS50089">
    <property type="entry name" value="ZF_RING_2"/>
    <property type="match status" value="1"/>
</dbReference>
<keyword evidence="1" id="KW-0479">Metal-binding</keyword>